<dbReference type="AlphaFoldDB" id="A0A9N8YJQ7"/>
<gene>
    <name evidence="2" type="ORF">DEBURN_LOCUS319</name>
</gene>
<keyword evidence="3" id="KW-1185">Reference proteome</keyword>
<proteinExistence type="predicted"/>
<reference evidence="2" key="1">
    <citation type="submission" date="2021-06" db="EMBL/GenBank/DDBJ databases">
        <authorList>
            <person name="Kallberg Y."/>
            <person name="Tangrot J."/>
            <person name="Rosling A."/>
        </authorList>
    </citation>
    <scope>NUCLEOTIDE SEQUENCE</scope>
    <source>
        <strain evidence="2">AZ414A</strain>
    </source>
</reference>
<name>A0A9N8YJQ7_9GLOM</name>
<dbReference type="Proteomes" id="UP000789706">
    <property type="component" value="Unassembled WGS sequence"/>
</dbReference>
<feature type="region of interest" description="Disordered" evidence="1">
    <location>
        <begin position="50"/>
        <end position="75"/>
    </location>
</feature>
<evidence type="ECO:0000313" key="3">
    <source>
        <dbReference type="Proteomes" id="UP000789706"/>
    </source>
</evidence>
<organism evidence="2 3">
    <name type="scientific">Diversispora eburnea</name>
    <dbReference type="NCBI Taxonomy" id="1213867"/>
    <lineage>
        <taxon>Eukaryota</taxon>
        <taxon>Fungi</taxon>
        <taxon>Fungi incertae sedis</taxon>
        <taxon>Mucoromycota</taxon>
        <taxon>Glomeromycotina</taxon>
        <taxon>Glomeromycetes</taxon>
        <taxon>Diversisporales</taxon>
        <taxon>Diversisporaceae</taxon>
        <taxon>Diversispora</taxon>
    </lineage>
</organism>
<dbReference type="EMBL" id="CAJVPK010000010">
    <property type="protein sequence ID" value="CAG8433049.1"/>
    <property type="molecule type" value="Genomic_DNA"/>
</dbReference>
<comment type="caution">
    <text evidence="2">The sequence shown here is derived from an EMBL/GenBank/DDBJ whole genome shotgun (WGS) entry which is preliminary data.</text>
</comment>
<accession>A0A9N8YJQ7</accession>
<feature type="compositionally biased region" description="Polar residues" evidence="1">
    <location>
        <begin position="51"/>
        <end position="75"/>
    </location>
</feature>
<evidence type="ECO:0000256" key="1">
    <source>
        <dbReference type="SAM" id="MobiDB-lite"/>
    </source>
</evidence>
<protein>
    <submittedName>
        <fullName evidence="2">8591_t:CDS:1</fullName>
    </submittedName>
</protein>
<evidence type="ECO:0000313" key="2">
    <source>
        <dbReference type="EMBL" id="CAG8433049.1"/>
    </source>
</evidence>
<sequence length="75" mass="8199">MDHQDSSSLSSLQLASNFTHMINDAKTTIIPAQENGSQGSTSYPLLAPVNEYNSGNYSQVNSCRKYSSQNLDKRG</sequence>